<keyword evidence="2" id="KW-1185">Reference proteome</keyword>
<dbReference type="Proteomes" id="UP001172680">
    <property type="component" value="Unassembled WGS sequence"/>
</dbReference>
<organism evidence="1 2">
    <name type="scientific">Coniosporium tulheliwenetii</name>
    <dbReference type="NCBI Taxonomy" id="3383036"/>
    <lineage>
        <taxon>Eukaryota</taxon>
        <taxon>Fungi</taxon>
        <taxon>Dikarya</taxon>
        <taxon>Ascomycota</taxon>
        <taxon>Pezizomycotina</taxon>
        <taxon>Dothideomycetes</taxon>
        <taxon>Dothideomycetes incertae sedis</taxon>
        <taxon>Coniosporium</taxon>
    </lineage>
</organism>
<name>A0ACC2YRJ3_9PEZI</name>
<accession>A0ACC2YRJ3</accession>
<comment type="caution">
    <text evidence="1">The sequence shown here is derived from an EMBL/GenBank/DDBJ whole genome shotgun (WGS) entry which is preliminary data.</text>
</comment>
<proteinExistence type="predicted"/>
<evidence type="ECO:0000313" key="1">
    <source>
        <dbReference type="EMBL" id="KAJ9637672.1"/>
    </source>
</evidence>
<evidence type="ECO:0000313" key="2">
    <source>
        <dbReference type="Proteomes" id="UP001172680"/>
    </source>
</evidence>
<reference evidence="1" key="1">
    <citation type="submission" date="2022-10" db="EMBL/GenBank/DDBJ databases">
        <title>Culturing micro-colonial fungi from biological soil crusts in the Mojave desert and describing Neophaeococcomyces mojavensis, and introducing the new genera and species Taxawa tesnikishii.</title>
        <authorList>
            <person name="Kurbessoian T."/>
            <person name="Stajich J.E."/>
        </authorList>
    </citation>
    <scope>NUCLEOTIDE SEQUENCE</scope>
    <source>
        <strain evidence="1">JES_115</strain>
    </source>
</reference>
<protein>
    <submittedName>
        <fullName evidence="1">Uncharacterized protein</fullName>
    </submittedName>
</protein>
<dbReference type="EMBL" id="JAPDRP010000022">
    <property type="protein sequence ID" value="KAJ9637672.1"/>
    <property type="molecule type" value="Genomic_DNA"/>
</dbReference>
<gene>
    <name evidence="1" type="ORF">H2199_007162</name>
</gene>
<sequence>MEALLSLSFDNISSKDSGKIRKGLRQIEGLLAEICLSKSMQSSSPKKHERRASAIPTSHGGSSPKKLGALVEDLAFREFFRLQEGFEWNVALRLVLCLERLLGMGSSGQNDLLILSALDLLQGILLLHPPSRSLFGREIYMNVSTRIYSPAARTGLLNTPPADSSSTSSTPPQTPAIQSAALLTLVTSLLSHPTNTRTFEAIDGLLTVTSLFKSRSTSQSLKLKVLEFLYFYLMPEAAPQLAGEFGGTSSSTPNTGVQRSPSKRMRSAGRALGMVGAEAGVTIRGRRKRR</sequence>